<dbReference type="GO" id="GO:0003677">
    <property type="term" value="F:DNA binding"/>
    <property type="evidence" value="ECO:0007669"/>
    <property type="project" value="UniProtKB-KW"/>
</dbReference>
<dbReference type="Proteomes" id="UP001333710">
    <property type="component" value="Chromosome"/>
</dbReference>
<gene>
    <name evidence="8" type="ORF">MACH26_02480</name>
</gene>
<dbReference type="InterPro" id="IPR013324">
    <property type="entry name" value="RNA_pol_sigma_r3/r4-like"/>
</dbReference>
<comment type="similarity">
    <text evidence="1">Belongs to the sigma-70 factor family. ECF subfamily.</text>
</comment>
<evidence type="ECO:0000313" key="9">
    <source>
        <dbReference type="Proteomes" id="UP001333710"/>
    </source>
</evidence>
<evidence type="ECO:0000256" key="5">
    <source>
        <dbReference type="ARBA" id="ARBA00023163"/>
    </source>
</evidence>
<dbReference type="InterPro" id="IPR039425">
    <property type="entry name" value="RNA_pol_sigma-70-like"/>
</dbReference>
<dbReference type="Pfam" id="PF08281">
    <property type="entry name" value="Sigma70_r4_2"/>
    <property type="match status" value="1"/>
</dbReference>
<dbReference type="InterPro" id="IPR014284">
    <property type="entry name" value="RNA_pol_sigma-70_dom"/>
</dbReference>
<dbReference type="Pfam" id="PF04542">
    <property type="entry name" value="Sigma70_r2"/>
    <property type="match status" value="1"/>
</dbReference>
<reference evidence="8" key="1">
    <citation type="submission" date="2023-01" db="EMBL/GenBank/DDBJ databases">
        <title>Complete genome sequence of Planctobacterium marinum strain Dej080120_11.</title>
        <authorList>
            <person name="Ueki S."/>
            <person name="Maruyama F."/>
        </authorList>
    </citation>
    <scope>NUCLEOTIDE SEQUENCE</scope>
    <source>
        <strain evidence="8">Dej080120_11</strain>
    </source>
</reference>
<protein>
    <submittedName>
        <fullName evidence="8">DNA-directed RNA polymerase sigma-70 factor</fullName>
    </submittedName>
</protein>
<feature type="domain" description="RNA polymerase sigma-70 region 2" evidence="6">
    <location>
        <begin position="15"/>
        <end position="75"/>
    </location>
</feature>
<dbReference type="EMBL" id="AP027272">
    <property type="protein sequence ID" value="BDX04727.1"/>
    <property type="molecule type" value="Genomic_DNA"/>
</dbReference>
<dbReference type="AlphaFoldDB" id="A0AA48KQ54"/>
<dbReference type="InterPro" id="IPR007627">
    <property type="entry name" value="RNA_pol_sigma70_r2"/>
</dbReference>
<dbReference type="Gene3D" id="1.10.10.10">
    <property type="entry name" value="Winged helix-like DNA-binding domain superfamily/Winged helix DNA-binding domain"/>
    <property type="match status" value="1"/>
</dbReference>
<keyword evidence="8" id="KW-0240">DNA-directed RNA polymerase</keyword>
<keyword evidence="5" id="KW-0804">Transcription</keyword>
<feature type="domain" description="RNA polymerase sigma factor 70 region 4 type 2" evidence="7">
    <location>
        <begin position="105"/>
        <end position="157"/>
    </location>
</feature>
<dbReference type="GO" id="GO:0000428">
    <property type="term" value="C:DNA-directed RNA polymerase complex"/>
    <property type="evidence" value="ECO:0007669"/>
    <property type="project" value="UniProtKB-KW"/>
</dbReference>
<dbReference type="SUPFAM" id="SSF88659">
    <property type="entry name" value="Sigma3 and sigma4 domains of RNA polymerase sigma factors"/>
    <property type="match status" value="1"/>
</dbReference>
<evidence type="ECO:0000256" key="1">
    <source>
        <dbReference type="ARBA" id="ARBA00010641"/>
    </source>
</evidence>
<evidence type="ECO:0000256" key="4">
    <source>
        <dbReference type="ARBA" id="ARBA00023125"/>
    </source>
</evidence>
<keyword evidence="9" id="KW-1185">Reference proteome</keyword>
<keyword evidence="2" id="KW-0805">Transcription regulation</keyword>
<dbReference type="PANTHER" id="PTHR43133:SF8">
    <property type="entry name" value="RNA POLYMERASE SIGMA FACTOR HI_1459-RELATED"/>
    <property type="match status" value="1"/>
</dbReference>
<dbReference type="SUPFAM" id="SSF88946">
    <property type="entry name" value="Sigma2 domain of RNA polymerase sigma factors"/>
    <property type="match status" value="1"/>
</dbReference>
<evidence type="ECO:0000259" key="7">
    <source>
        <dbReference type="Pfam" id="PF08281"/>
    </source>
</evidence>
<evidence type="ECO:0000256" key="3">
    <source>
        <dbReference type="ARBA" id="ARBA00023082"/>
    </source>
</evidence>
<evidence type="ECO:0000259" key="6">
    <source>
        <dbReference type="Pfam" id="PF04542"/>
    </source>
</evidence>
<accession>A0AA48KQ54</accession>
<dbReference type="InterPro" id="IPR036388">
    <property type="entry name" value="WH-like_DNA-bd_sf"/>
</dbReference>
<dbReference type="GO" id="GO:0016987">
    <property type="term" value="F:sigma factor activity"/>
    <property type="evidence" value="ECO:0007669"/>
    <property type="project" value="UniProtKB-KW"/>
</dbReference>
<dbReference type="GO" id="GO:0006352">
    <property type="term" value="P:DNA-templated transcription initiation"/>
    <property type="evidence" value="ECO:0007669"/>
    <property type="project" value="InterPro"/>
</dbReference>
<dbReference type="NCBIfam" id="TIGR02937">
    <property type="entry name" value="sigma70-ECF"/>
    <property type="match status" value="1"/>
</dbReference>
<dbReference type="PANTHER" id="PTHR43133">
    <property type="entry name" value="RNA POLYMERASE ECF-TYPE SIGMA FACTO"/>
    <property type="match status" value="1"/>
</dbReference>
<keyword evidence="3" id="KW-0731">Sigma factor</keyword>
<dbReference type="Gene3D" id="1.10.1740.10">
    <property type="match status" value="1"/>
</dbReference>
<organism evidence="8 9">
    <name type="scientific">Planctobacterium marinum</name>
    <dbReference type="NCBI Taxonomy" id="1631968"/>
    <lineage>
        <taxon>Bacteria</taxon>
        <taxon>Pseudomonadati</taxon>
        <taxon>Pseudomonadota</taxon>
        <taxon>Gammaproteobacteria</taxon>
        <taxon>Alteromonadales</taxon>
        <taxon>Alteromonadaceae</taxon>
        <taxon>Planctobacterium</taxon>
    </lineage>
</organism>
<dbReference type="InterPro" id="IPR013325">
    <property type="entry name" value="RNA_pol_sigma_r2"/>
</dbReference>
<proteinExistence type="inferred from homology"/>
<dbReference type="InterPro" id="IPR013249">
    <property type="entry name" value="RNA_pol_sigma70_r4_t2"/>
</dbReference>
<evidence type="ECO:0000313" key="8">
    <source>
        <dbReference type="EMBL" id="BDX04727.1"/>
    </source>
</evidence>
<sequence>MNYSADELKRILVDELPRVRRFAYSLTGNKADADDLVQNLVLKLLQKGLSKEVSVVPWILRVCKNIWLDEIRSRDVRVKAVIENKIPGMERDFTEGEQENRYTLDQVLAVLDEMSDEQRMIISLVIIEGFSYAEAADVLEVPQGAVMSRLSRARKKMLELIESKV</sequence>
<name>A0AA48KQ54_9ALTE</name>
<evidence type="ECO:0000256" key="2">
    <source>
        <dbReference type="ARBA" id="ARBA00023015"/>
    </source>
</evidence>
<keyword evidence="4" id="KW-0238">DNA-binding</keyword>
<dbReference type="KEGG" id="pmaw:MACH26_02480"/>
<dbReference type="CDD" id="cd06171">
    <property type="entry name" value="Sigma70_r4"/>
    <property type="match status" value="1"/>
</dbReference>
<dbReference type="RefSeq" id="WP_338290548.1">
    <property type="nucleotide sequence ID" value="NZ_AP027272.1"/>
</dbReference>